<organism evidence="2 3">
    <name type="scientific">Panicum miliaceum</name>
    <name type="common">Proso millet</name>
    <name type="synonym">Broomcorn millet</name>
    <dbReference type="NCBI Taxonomy" id="4540"/>
    <lineage>
        <taxon>Eukaryota</taxon>
        <taxon>Viridiplantae</taxon>
        <taxon>Streptophyta</taxon>
        <taxon>Embryophyta</taxon>
        <taxon>Tracheophyta</taxon>
        <taxon>Spermatophyta</taxon>
        <taxon>Magnoliopsida</taxon>
        <taxon>Liliopsida</taxon>
        <taxon>Poales</taxon>
        <taxon>Poaceae</taxon>
        <taxon>PACMAD clade</taxon>
        <taxon>Panicoideae</taxon>
        <taxon>Panicodae</taxon>
        <taxon>Paniceae</taxon>
        <taxon>Panicinae</taxon>
        <taxon>Panicum</taxon>
        <taxon>Panicum sect. Panicum</taxon>
    </lineage>
</organism>
<proteinExistence type="predicted"/>
<evidence type="ECO:0000313" key="2">
    <source>
        <dbReference type="EMBL" id="RLN33706.1"/>
    </source>
</evidence>
<dbReference type="PANTHER" id="PTHR33074:SF108">
    <property type="entry name" value="OS02G0492500 PROTEIN"/>
    <property type="match status" value="1"/>
</dbReference>
<dbReference type="InterPro" id="IPR011676">
    <property type="entry name" value="DUF1618"/>
</dbReference>
<feature type="domain" description="DUF1618" evidence="1">
    <location>
        <begin position="212"/>
        <end position="360"/>
    </location>
</feature>
<sequence length="414" mass="46452">MVDVSVINPPSSASPEIKPQMGVHPKLRQLLIPPPIHVEDPEPPPSEWILLDPYGYLSDRTNATTAGCRRSRRSGRRILVTFWAATPPRVSCFTAHCPGLEPSAFGDIPKAGAENRPPSLKRVRTPPDLELYGNDAVLLRCRDRDMFFLANLCRAFIVDFKYDKNQFLLHLYSSRTGGWSTRLMNVEAPQDFNLFSLNKTIAIGGELSSVGWVDLRRGILIRDLLLDNHHSLRYIPLPPPLVPEPLRGYPMYVRNIIVLQGYIKYFEMHKNFRPCSDPECTVTVAVGWVAATKKMKASNVATESSWEEDCTIKFDEVPVDSPAYAEMLPDLQRGQDAELTLKRVHAGYPALSLHDGDVVYIMHMPDHGVNKASVVAVDMRSKTLKGAADFGGSGRPHLHSKWDLQTSRHYLVHV</sequence>
<dbReference type="Proteomes" id="UP000275267">
    <property type="component" value="Unassembled WGS sequence"/>
</dbReference>
<dbReference type="Pfam" id="PF07762">
    <property type="entry name" value="DUF1618"/>
    <property type="match status" value="1"/>
</dbReference>
<reference evidence="3" key="1">
    <citation type="journal article" date="2019" name="Nat. Commun.">
        <title>The genome of broomcorn millet.</title>
        <authorList>
            <person name="Zou C."/>
            <person name="Miki D."/>
            <person name="Li D."/>
            <person name="Tang Q."/>
            <person name="Xiao L."/>
            <person name="Rajput S."/>
            <person name="Deng P."/>
            <person name="Jia W."/>
            <person name="Huang R."/>
            <person name="Zhang M."/>
            <person name="Sun Y."/>
            <person name="Hu J."/>
            <person name="Fu X."/>
            <person name="Schnable P.S."/>
            <person name="Li F."/>
            <person name="Zhang H."/>
            <person name="Feng B."/>
            <person name="Zhu X."/>
            <person name="Liu R."/>
            <person name="Schnable J.C."/>
            <person name="Zhu J.-K."/>
            <person name="Zhang H."/>
        </authorList>
    </citation>
    <scope>NUCLEOTIDE SEQUENCE [LARGE SCALE GENOMIC DNA]</scope>
</reference>
<dbReference type="AlphaFoldDB" id="A0A3L6TA35"/>
<gene>
    <name evidence="2" type="ORF">C2845_PM03G03750</name>
</gene>
<dbReference type="STRING" id="4540.A0A3L6TA35"/>
<dbReference type="OrthoDB" id="668059at2759"/>
<evidence type="ECO:0000313" key="3">
    <source>
        <dbReference type="Proteomes" id="UP000275267"/>
    </source>
</evidence>
<name>A0A3L6TA35_PANMI</name>
<protein>
    <recommendedName>
        <fullName evidence="1">DUF1618 domain-containing protein</fullName>
    </recommendedName>
</protein>
<comment type="caution">
    <text evidence="2">The sequence shown here is derived from an EMBL/GenBank/DDBJ whole genome shotgun (WGS) entry which is preliminary data.</text>
</comment>
<accession>A0A3L6TA35</accession>
<evidence type="ECO:0000259" key="1">
    <source>
        <dbReference type="Pfam" id="PF07762"/>
    </source>
</evidence>
<dbReference type="EMBL" id="PQIB02000002">
    <property type="protein sequence ID" value="RLN33706.1"/>
    <property type="molecule type" value="Genomic_DNA"/>
</dbReference>
<dbReference type="PANTHER" id="PTHR33074">
    <property type="entry name" value="EXPRESSED PROTEIN-RELATED"/>
    <property type="match status" value="1"/>
</dbReference>
<keyword evidence="3" id="KW-1185">Reference proteome</keyword>